<feature type="transmembrane region" description="Helical" evidence="1">
    <location>
        <begin position="87"/>
        <end position="108"/>
    </location>
</feature>
<dbReference type="AlphaFoldDB" id="A0A6J7JV61"/>
<name>A0A6J7JV61_9ZZZZ</name>
<accession>A0A6J7JV61</accession>
<reference evidence="4" key="1">
    <citation type="submission" date="2020-05" db="EMBL/GenBank/DDBJ databases">
        <authorList>
            <person name="Chiriac C."/>
            <person name="Salcher M."/>
            <person name="Ghai R."/>
            <person name="Kavagutti S V."/>
        </authorList>
    </citation>
    <scope>NUCLEOTIDE SEQUENCE</scope>
</reference>
<dbReference type="EMBL" id="CAEZVK010000146">
    <property type="protein sequence ID" value="CAB4638731.1"/>
    <property type="molecule type" value="Genomic_DNA"/>
</dbReference>
<dbReference type="EMBL" id="CAEZUO010000005">
    <property type="protein sequence ID" value="CAB4595478.1"/>
    <property type="molecule type" value="Genomic_DNA"/>
</dbReference>
<evidence type="ECO:0000313" key="3">
    <source>
        <dbReference type="EMBL" id="CAB4638731.1"/>
    </source>
</evidence>
<organism evidence="4">
    <name type="scientific">freshwater metagenome</name>
    <dbReference type="NCBI Taxonomy" id="449393"/>
    <lineage>
        <taxon>unclassified sequences</taxon>
        <taxon>metagenomes</taxon>
        <taxon>ecological metagenomes</taxon>
    </lineage>
</organism>
<evidence type="ECO:0000256" key="1">
    <source>
        <dbReference type="SAM" id="Phobius"/>
    </source>
</evidence>
<gene>
    <name evidence="2" type="ORF">UFOPK1827_00215</name>
    <name evidence="3" type="ORF">UFOPK2000_01201</name>
    <name evidence="4" type="ORF">UFOPK3708_01818</name>
</gene>
<evidence type="ECO:0000313" key="2">
    <source>
        <dbReference type="EMBL" id="CAB4595478.1"/>
    </source>
</evidence>
<keyword evidence="1" id="KW-1133">Transmembrane helix</keyword>
<protein>
    <submittedName>
        <fullName evidence="4">Unannotated protein</fullName>
    </submittedName>
</protein>
<dbReference type="EMBL" id="CAFBNA010000170">
    <property type="protein sequence ID" value="CAB4947748.1"/>
    <property type="molecule type" value="Genomic_DNA"/>
</dbReference>
<feature type="transmembrane region" description="Helical" evidence="1">
    <location>
        <begin position="60"/>
        <end position="81"/>
    </location>
</feature>
<feature type="transmembrane region" description="Helical" evidence="1">
    <location>
        <begin position="20"/>
        <end position="48"/>
    </location>
</feature>
<sequence length="121" mass="13350">METRRWTNPTQPQTLQIAVFLLYINAVFTALLGGIMSPIGLVLVIGQAGAGFGIANEKRWGYWLGVAIATIGLIPFLISIANNGVGSVFELSFLMSLIMPLALFGLLLHHQSREYQRIWFS</sequence>
<proteinExistence type="predicted"/>
<evidence type="ECO:0000313" key="4">
    <source>
        <dbReference type="EMBL" id="CAB4947748.1"/>
    </source>
</evidence>
<keyword evidence="1" id="KW-0812">Transmembrane</keyword>
<keyword evidence="1" id="KW-0472">Membrane</keyword>